<evidence type="ECO:0000313" key="2">
    <source>
        <dbReference type="EMBL" id="VFT86166.1"/>
    </source>
</evidence>
<evidence type="ECO:0000313" key="3">
    <source>
        <dbReference type="Proteomes" id="UP000332933"/>
    </source>
</evidence>
<dbReference type="OrthoDB" id="284322at2759"/>
<protein>
    <submittedName>
        <fullName evidence="2">Aste57867_9284 protein</fullName>
    </submittedName>
</protein>
<gene>
    <name evidence="2" type="primary">Aste57867_9284</name>
    <name evidence="1" type="ORF">As57867_009248</name>
    <name evidence="2" type="ORF">ASTE57867_9284</name>
</gene>
<name>A0A485KMN1_9STRA</name>
<dbReference type="EMBL" id="VJMH01005135">
    <property type="protein sequence ID" value="KAF0700156.1"/>
    <property type="molecule type" value="Genomic_DNA"/>
</dbReference>
<sequence length="211" mass="23713">MKFRFCGDMEPPAWLLAEIPCIASSVQHEVDLHVVTDAVIAAVLKASSYDEVRLVRRRWNRLMCARWMQVMNNLVVAVGELDAKAILVSIKWIVVHAAKYDIQESVLLPEVQQLGLPSDVARTIVSVYESHHTALRHHLQHHNTPFPAVMPCKWQVSLAVASRAAPALHTPMIELVLGHDFMELDVRTFRVLHQELKAARALMAAATQHVS</sequence>
<proteinExistence type="predicted"/>
<dbReference type="Proteomes" id="UP000332933">
    <property type="component" value="Unassembled WGS sequence"/>
</dbReference>
<dbReference type="PANTHER" id="PTHR16231:SF4">
    <property type="entry name" value="COMM DOMAIN-CONTAINING PROTEIN 4"/>
    <property type="match status" value="1"/>
</dbReference>
<dbReference type="EMBL" id="CAADRA010005156">
    <property type="protein sequence ID" value="VFT86166.1"/>
    <property type="molecule type" value="Genomic_DNA"/>
</dbReference>
<dbReference type="InterPro" id="IPR047155">
    <property type="entry name" value="COMMD4/6/7/8"/>
</dbReference>
<dbReference type="PANTHER" id="PTHR16231">
    <property type="entry name" value="COMM DOMAIN-CONTAINING PROTEIN 4-8 FAMILY MEMBER"/>
    <property type="match status" value="1"/>
</dbReference>
<dbReference type="Pfam" id="PF21672">
    <property type="entry name" value="COMM_HN"/>
    <property type="match status" value="1"/>
</dbReference>
<evidence type="ECO:0000313" key="1">
    <source>
        <dbReference type="EMBL" id="KAF0700156.1"/>
    </source>
</evidence>
<dbReference type="AlphaFoldDB" id="A0A485KMN1"/>
<reference evidence="1" key="2">
    <citation type="submission" date="2019-06" db="EMBL/GenBank/DDBJ databases">
        <title>Genomics analysis of Aphanomyces spp. identifies a new class of oomycete effector associated with host adaptation.</title>
        <authorList>
            <person name="Gaulin E."/>
        </authorList>
    </citation>
    <scope>NUCLEOTIDE SEQUENCE</scope>
    <source>
        <strain evidence="1">CBS 578.67</strain>
    </source>
</reference>
<keyword evidence="3" id="KW-1185">Reference proteome</keyword>
<reference evidence="2 3" key="1">
    <citation type="submission" date="2019-03" db="EMBL/GenBank/DDBJ databases">
        <authorList>
            <person name="Gaulin E."/>
            <person name="Dumas B."/>
        </authorList>
    </citation>
    <scope>NUCLEOTIDE SEQUENCE [LARGE SCALE GENOMIC DNA]</scope>
    <source>
        <strain evidence="2">CBS 568.67</strain>
    </source>
</reference>
<organism evidence="2 3">
    <name type="scientific">Aphanomyces stellatus</name>
    <dbReference type="NCBI Taxonomy" id="120398"/>
    <lineage>
        <taxon>Eukaryota</taxon>
        <taxon>Sar</taxon>
        <taxon>Stramenopiles</taxon>
        <taxon>Oomycota</taxon>
        <taxon>Saprolegniomycetes</taxon>
        <taxon>Saprolegniales</taxon>
        <taxon>Verrucalvaceae</taxon>
        <taxon>Aphanomyces</taxon>
    </lineage>
</organism>
<accession>A0A485KMN1</accession>